<dbReference type="AlphaFoldDB" id="A0A7R8WMZ5"/>
<feature type="compositionally biased region" description="Basic and acidic residues" evidence="1">
    <location>
        <begin position="1"/>
        <end position="11"/>
    </location>
</feature>
<feature type="compositionally biased region" description="Basic and acidic residues" evidence="1">
    <location>
        <begin position="47"/>
        <end position="67"/>
    </location>
</feature>
<evidence type="ECO:0000256" key="1">
    <source>
        <dbReference type="SAM" id="MobiDB-lite"/>
    </source>
</evidence>
<name>A0A7R8WMZ5_9CRUS</name>
<feature type="non-terminal residue" evidence="2">
    <location>
        <position position="1"/>
    </location>
</feature>
<reference evidence="2" key="1">
    <citation type="submission" date="2020-11" db="EMBL/GenBank/DDBJ databases">
        <authorList>
            <person name="Tran Van P."/>
        </authorList>
    </citation>
    <scope>NUCLEOTIDE SEQUENCE</scope>
</reference>
<proteinExistence type="predicted"/>
<organism evidence="2">
    <name type="scientific">Cyprideis torosa</name>
    <dbReference type="NCBI Taxonomy" id="163714"/>
    <lineage>
        <taxon>Eukaryota</taxon>
        <taxon>Metazoa</taxon>
        <taxon>Ecdysozoa</taxon>
        <taxon>Arthropoda</taxon>
        <taxon>Crustacea</taxon>
        <taxon>Oligostraca</taxon>
        <taxon>Ostracoda</taxon>
        <taxon>Podocopa</taxon>
        <taxon>Podocopida</taxon>
        <taxon>Cytherocopina</taxon>
        <taxon>Cytheroidea</taxon>
        <taxon>Cytherideidae</taxon>
        <taxon>Cyprideis</taxon>
    </lineage>
</organism>
<feature type="compositionally biased region" description="Acidic residues" evidence="1">
    <location>
        <begin position="36"/>
        <end position="45"/>
    </location>
</feature>
<accession>A0A7R8WMZ5</accession>
<protein>
    <submittedName>
        <fullName evidence="2">Uncharacterized protein</fullName>
    </submittedName>
</protein>
<gene>
    <name evidence="2" type="ORF">CTOB1V02_LOCUS12603</name>
</gene>
<sequence>MSSGVEVRDSDPIVSEGDGVEGDPGELQGGAGDAEFPLEEEDSVVEEMLKEASKDWTPEESNQQREEALGFKQEGNVHFKTAGSLPPQSVDDSSALIQAFVAYNKAIGACPLEFPADRAVLF</sequence>
<dbReference type="EMBL" id="OB669831">
    <property type="protein sequence ID" value="CAD7234787.1"/>
    <property type="molecule type" value="Genomic_DNA"/>
</dbReference>
<evidence type="ECO:0000313" key="2">
    <source>
        <dbReference type="EMBL" id="CAD7234787.1"/>
    </source>
</evidence>
<feature type="region of interest" description="Disordered" evidence="1">
    <location>
        <begin position="1"/>
        <end position="67"/>
    </location>
</feature>